<evidence type="ECO:0000313" key="5">
    <source>
        <dbReference type="EMBL" id="CAJ1950486.1"/>
    </source>
</evidence>
<dbReference type="PROSITE" id="PS50088">
    <property type="entry name" value="ANK_REPEAT"/>
    <property type="match status" value="2"/>
</dbReference>
<organism evidence="5 6">
    <name type="scientific">Cylindrotheca closterium</name>
    <dbReference type="NCBI Taxonomy" id="2856"/>
    <lineage>
        <taxon>Eukaryota</taxon>
        <taxon>Sar</taxon>
        <taxon>Stramenopiles</taxon>
        <taxon>Ochrophyta</taxon>
        <taxon>Bacillariophyta</taxon>
        <taxon>Bacillariophyceae</taxon>
        <taxon>Bacillariophycidae</taxon>
        <taxon>Bacillariales</taxon>
        <taxon>Bacillariaceae</taxon>
        <taxon>Cylindrotheca</taxon>
    </lineage>
</organism>
<protein>
    <submittedName>
        <fullName evidence="5">Uncharacterized protein</fullName>
    </submittedName>
</protein>
<feature type="repeat" description="ANK" evidence="3">
    <location>
        <begin position="79"/>
        <end position="111"/>
    </location>
</feature>
<evidence type="ECO:0000256" key="4">
    <source>
        <dbReference type="SAM" id="MobiDB-lite"/>
    </source>
</evidence>
<gene>
    <name evidence="5" type="ORF">CYCCA115_LOCUS12603</name>
</gene>
<feature type="compositionally biased region" description="Low complexity" evidence="4">
    <location>
        <begin position="290"/>
        <end position="318"/>
    </location>
</feature>
<reference evidence="5" key="1">
    <citation type="submission" date="2023-08" db="EMBL/GenBank/DDBJ databases">
        <authorList>
            <person name="Audoor S."/>
            <person name="Bilcke G."/>
        </authorList>
    </citation>
    <scope>NUCLEOTIDE SEQUENCE</scope>
</reference>
<proteinExistence type="predicted"/>
<dbReference type="SUPFAM" id="SSF48403">
    <property type="entry name" value="Ankyrin repeat"/>
    <property type="match status" value="1"/>
</dbReference>
<dbReference type="EMBL" id="CAKOGP040001770">
    <property type="protein sequence ID" value="CAJ1950486.1"/>
    <property type="molecule type" value="Genomic_DNA"/>
</dbReference>
<feature type="region of interest" description="Disordered" evidence="4">
    <location>
        <begin position="290"/>
        <end position="320"/>
    </location>
</feature>
<accession>A0AAD2PUH7</accession>
<evidence type="ECO:0000256" key="1">
    <source>
        <dbReference type="ARBA" id="ARBA00022737"/>
    </source>
</evidence>
<dbReference type="Pfam" id="PF12796">
    <property type="entry name" value="Ank_2"/>
    <property type="match status" value="1"/>
</dbReference>
<name>A0AAD2PUH7_9STRA</name>
<dbReference type="PANTHER" id="PTHR24161:SF85">
    <property type="entry name" value="PALMITOYLTRANSFERASE HIP14"/>
    <property type="match status" value="1"/>
</dbReference>
<dbReference type="PANTHER" id="PTHR24161">
    <property type="entry name" value="ANK_REP_REGION DOMAIN-CONTAINING PROTEIN-RELATED"/>
    <property type="match status" value="1"/>
</dbReference>
<keyword evidence="6" id="KW-1185">Reference proteome</keyword>
<dbReference type="PROSITE" id="PS50297">
    <property type="entry name" value="ANK_REP_REGION"/>
    <property type="match status" value="2"/>
</dbReference>
<evidence type="ECO:0000256" key="2">
    <source>
        <dbReference type="ARBA" id="ARBA00023043"/>
    </source>
</evidence>
<dbReference type="InterPro" id="IPR002110">
    <property type="entry name" value="Ankyrin_rpt"/>
</dbReference>
<dbReference type="Gene3D" id="1.25.40.20">
    <property type="entry name" value="Ankyrin repeat-containing domain"/>
    <property type="match status" value="2"/>
</dbReference>
<keyword evidence="2 3" id="KW-0040">ANK repeat</keyword>
<dbReference type="AlphaFoldDB" id="A0AAD2PUH7"/>
<keyword evidence="1" id="KW-0677">Repeat</keyword>
<dbReference type="SMART" id="SM00248">
    <property type="entry name" value="ANK"/>
    <property type="match status" value="3"/>
</dbReference>
<evidence type="ECO:0000313" key="6">
    <source>
        <dbReference type="Proteomes" id="UP001295423"/>
    </source>
</evidence>
<sequence length="361" mass="38331">MPQSLDEEEDPEKKLNVRLSSFTAAEYGDMYSIQKTGASVVNKIDPYGNTPLHLAAQHDHVAVVAMLLELGCPADSQQSGATPLHRACFSGAVSSMGLLLQQNADLLAKDVSFNDQMTPLHKAAAGGRYLAVQLLLQTLRSRGDSSDGRSMLAAALEVKDSAGRTPLDIAKEFSLVQETEKDSVARWDQVAGGEADWVKCSRLLTAATQSLNGISSQSQTSSLAYKLPAEISRLRQGCVSSFDGEEVNIKSVTLPLQTRFQSVIQHSLDDVSSSGSPRSLTSQNNAINTITSSSTSPAATGIDHTTTVSSSIPVSSSIQENNETPVGMKCSACGKVTVALYPTKQGKLACKACKRASGFKF</sequence>
<evidence type="ECO:0000256" key="3">
    <source>
        <dbReference type="PROSITE-ProRule" id="PRU00023"/>
    </source>
</evidence>
<feature type="repeat" description="ANK" evidence="3">
    <location>
        <begin position="47"/>
        <end position="79"/>
    </location>
</feature>
<dbReference type="Proteomes" id="UP001295423">
    <property type="component" value="Unassembled WGS sequence"/>
</dbReference>
<dbReference type="InterPro" id="IPR036770">
    <property type="entry name" value="Ankyrin_rpt-contain_sf"/>
</dbReference>
<comment type="caution">
    <text evidence="5">The sequence shown here is derived from an EMBL/GenBank/DDBJ whole genome shotgun (WGS) entry which is preliminary data.</text>
</comment>